<organism evidence="2 3">
    <name type="scientific">Gordonia rhizosphera NBRC 16068</name>
    <dbReference type="NCBI Taxonomy" id="1108045"/>
    <lineage>
        <taxon>Bacteria</taxon>
        <taxon>Bacillati</taxon>
        <taxon>Actinomycetota</taxon>
        <taxon>Actinomycetes</taxon>
        <taxon>Mycobacteriales</taxon>
        <taxon>Gordoniaceae</taxon>
        <taxon>Gordonia</taxon>
    </lineage>
</organism>
<reference evidence="2 3" key="1">
    <citation type="submission" date="2012-08" db="EMBL/GenBank/DDBJ databases">
        <title>Whole genome shotgun sequence of Gordonia rhizosphera NBRC 16068.</title>
        <authorList>
            <person name="Takarada H."/>
            <person name="Isaki S."/>
            <person name="Hosoyama A."/>
            <person name="Tsuchikane K."/>
            <person name="Katsumata H."/>
            <person name="Baba S."/>
            <person name="Ohji S."/>
            <person name="Yamazaki S."/>
            <person name="Fujita N."/>
        </authorList>
    </citation>
    <scope>NUCLEOTIDE SEQUENCE [LARGE SCALE GENOMIC DNA]</scope>
    <source>
        <strain evidence="2 3">NBRC 16068</strain>
    </source>
</reference>
<dbReference type="STRING" id="1108045.GORHZ_072_00040"/>
<gene>
    <name evidence="2" type="ORF">GORHZ_072_00040</name>
</gene>
<evidence type="ECO:0000313" key="2">
    <source>
        <dbReference type="EMBL" id="GAB89828.1"/>
    </source>
</evidence>
<dbReference type="Proteomes" id="UP000008363">
    <property type="component" value="Unassembled WGS sequence"/>
</dbReference>
<comment type="caution">
    <text evidence="2">The sequence shown here is derived from an EMBL/GenBank/DDBJ whole genome shotgun (WGS) entry which is preliminary data.</text>
</comment>
<keyword evidence="3" id="KW-1185">Reference proteome</keyword>
<dbReference type="EMBL" id="BAHC01000072">
    <property type="protein sequence ID" value="GAB89828.1"/>
    <property type="molecule type" value="Genomic_DNA"/>
</dbReference>
<dbReference type="AlphaFoldDB" id="K6V1P1"/>
<proteinExistence type="predicted"/>
<name>K6V1P1_9ACTN</name>
<dbReference type="RefSeq" id="WP_006332179.1">
    <property type="nucleotide sequence ID" value="NZ_BAHC01000072.1"/>
</dbReference>
<feature type="region of interest" description="Disordered" evidence="1">
    <location>
        <begin position="46"/>
        <end position="69"/>
    </location>
</feature>
<protein>
    <submittedName>
        <fullName evidence="2">Uncharacterized protein</fullName>
    </submittedName>
</protein>
<evidence type="ECO:0000313" key="3">
    <source>
        <dbReference type="Proteomes" id="UP000008363"/>
    </source>
</evidence>
<evidence type="ECO:0000256" key="1">
    <source>
        <dbReference type="SAM" id="MobiDB-lite"/>
    </source>
</evidence>
<sequence length="69" mass="7541">MNLADQIEAVARRATRDVVAASHEFSETQRRLTAELAEFRAEHHYVPDDATEDATATSEAGPRSCAPAE</sequence>
<accession>K6V1P1</accession>